<evidence type="ECO:0000256" key="4">
    <source>
        <dbReference type="RuleBase" id="RU003357"/>
    </source>
</evidence>
<evidence type="ECO:0000256" key="3">
    <source>
        <dbReference type="ARBA" id="ARBA00023237"/>
    </source>
</evidence>
<keyword evidence="6" id="KW-0732">Signal</keyword>
<comment type="similarity">
    <text evidence="4">Belongs to the TonB-dependent receptor family.</text>
</comment>
<keyword evidence="2 4" id="KW-0472">Membrane</keyword>
<comment type="caution">
    <text evidence="9">The sequence shown here is derived from an EMBL/GenBank/DDBJ whole genome shotgun (WGS) entry which is preliminary data.</text>
</comment>
<keyword evidence="3" id="KW-0998">Cell outer membrane</keyword>
<dbReference type="Pfam" id="PF00593">
    <property type="entry name" value="TonB_dep_Rec_b-barrel"/>
    <property type="match status" value="1"/>
</dbReference>
<keyword evidence="9" id="KW-0675">Receptor</keyword>
<feature type="chain" id="PRO_5046731108" evidence="6">
    <location>
        <begin position="42"/>
        <end position="1057"/>
    </location>
</feature>
<dbReference type="Gene3D" id="2.170.130.10">
    <property type="entry name" value="TonB-dependent receptor, plug domain"/>
    <property type="match status" value="1"/>
</dbReference>
<dbReference type="Pfam" id="PF07715">
    <property type="entry name" value="Plug"/>
    <property type="match status" value="1"/>
</dbReference>
<dbReference type="InterPro" id="IPR037066">
    <property type="entry name" value="Plug_dom_sf"/>
</dbReference>
<dbReference type="InterPro" id="IPR012910">
    <property type="entry name" value="Plug_dom"/>
</dbReference>
<sequence length="1057" mass="116617">MTHHPIRAVRRGAAPRLTSRIHHSALALGVAMALSAGALQAQETDPSSGEAEKPEARATELQTVEVKGIRGSVMRAQDIKRDAAQIIDSVTAEDIGALPDRSVTETLKRVSGVTVTGFAARDDTDHFSAEGSGVMIRGLTFVRGELNGRDIFSAAGGRGISFEEVSAELMAGVDVYKNPSAEIIEGGLGGTVNLRTRKPFDEPGRKIAGSIDYNYGDKAKDARPSASFLFSDRWQTGVGEVGALANVFYSELATRSDGVQIMPFDRRGRKPAEQTEGSDTDWVYDWDQGSWQSSESQRDALLAGTDLDQVFVPGGANWRRTDFERKRQGGAFALQWKPNDNTEVYTQFITSQYDMSWREHFMEFGGASQKNQPNWNGDPAHFNPIYADGLADMSNNLIPAVGTQFVYDKNGRFVSGTVRQGGWLGQPSDLDNGNPGVYQGNSGIQYISGNRFNEQTSKTTDWSTGFQHFITDNLIVRGDFQYVKAESSNVDFSLHASTLLQDMTLDLSGKYPEISVGNPATVTDQSNYFWRSAMDHLGESEGIERAGRVDLEYTFQDSDWLQFVRFGARVADRGYDNQFTGWNWGVISDDWNKLTGTPADPTRANVAWLDQFYSSESTLYTMKDFFGGRAKVPTSFWSPKDSMVDIATVAGTLGQLPGARWTPIGFGPESTNTQDERTQAGYGVLYFGNDALSNPLDGNIGVRVVKTSVNTVGGGLMPDMSSWADVVTQEVLDKYAGQSFTSDTSSSYTDVLPSLNLRMRFDHGLQWRFAASKAVARPEFRLMQAWLPLSASASACQQALDDGLRTELCGPADLSFTGNGGNPELRPMRATQFDTALEWYFGPANSLYATFFYKDVKDYFANQATTEVIFGDEYLVTRPHNLDEGKIRGFEVGYSQFFNFLPGIGVQANYTFVDSSGGTNAAVGVPNGSAARAGTVELPLEGLSEHSYNLIGIYEQGRVSARLAYNWRSKYLLTSSDAITFLPTWNDDYGQLDGSFFYNINKNFQVGLQVNNLTNSITKLLIGPRKYLRDGYVDDTLYTRSWFENDRRYSAVLRASW</sequence>
<evidence type="ECO:0000259" key="8">
    <source>
        <dbReference type="Pfam" id="PF07715"/>
    </source>
</evidence>
<evidence type="ECO:0000256" key="6">
    <source>
        <dbReference type="SAM" id="SignalP"/>
    </source>
</evidence>
<keyword evidence="4" id="KW-0798">TonB box</keyword>
<protein>
    <submittedName>
        <fullName evidence="9">TonB-dependent receptor</fullName>
    </submittedName>
</protein>
<feature type="signal peptide" evidence="6">
    <location>
        <begin position="1"/>
        <end position="41"/>
    </location>
</feature>
<evidence type="ECO:0000313" key="10">
    <source>
        <dbReference type="Proteomes" id="UP000788419"/>
    </source>
</evidence>
<proteinExistence type="inferred from homology"/>
<name>A0ABQ6Z5W7_9GAMM</name>
<dbReference type="InterPro" id="IPR010104">
    <property type="entry name" value="TonB_rcpt_bac"/>
</dbReference>
<dbReference type="SUPFAM" id="SSF56935">
    <property type="entry name" value="Porins"/>
    <property type="match status" value="1"/>
</dbReference>
<dbReference type="InterPro" id="IPR000531">
    <property type="entry name" value="Beta-barrel_TonB"/>
</dbReference>
<accession>A0ABQ6Z5W7</accession>
<dbReference type="EMBL" id="PDWN01000010">
    <property type="protein sequence ID" value="KAF1693819.1"/>
    <property type="molecule type" value="Genomic_DNA"/>
</dbReference>
<evidence type="ECO:0000256" key="5">
    <source>
        <dbReference type="SAM" id="MobiDB-lite"/>
    </source>
</evidence>
<evidence type="ECO:0000313" key="9">
    <source>
        <dbReference type="EMBL" id="KAF1693819.1"/>
    </source>
</evidence>
<gene>
    <name evidence="9" type="ORF">CSC65_11085</name>
</gene>
<dbReference type="InterPro" id="IPR036942">
    <property type="entry name" value="Beta-barrel_TonB_sf"/>
</dbReference>
<dbReference type="PANTHER" id="PTHR40980:SF3">
    <property type="entry name" value="TONB-DEPENDENT RECEPTOR-LIKE BETA-BARREL DOMAIN-CONTAINING PROTEIN"/>
    <property type="match status" value="1"/>
</dbReference>
<evidence type="ECO:0000259" key="7">
    <source>
        <dbReference type="Pfam" id="PF00593"/>
    </source>
</evidence>
<comment type="subcellular location">
    <subcellularLocation>
        <location evidence="1 4">Cell outer membrane</location>
    </subcellularLocation>
</comment>
<dbReference type="PANTHER" id="PTHR40980">
    <property type="entry name" value="PLUG DOMAIN-CONTAINING PROTEIN"/>
    <property type="match status" value="1"/>
</dbReference>
<evidence type="ECO:0000256" key="2">
    <source>
        <dbReference type="ARBA" id="ARBA00023136"/>
    </source>
</evidence>
<feature type="domain" description="TonB-dependent receptor plug" evidence="8">
    <location>
        <begin position="80"/>
        <end position="191"/>
    </location>
</feature>
<keyword evidence="10" id="KW-1185">Reference proteome</keyword>
<evidence type="ECO:0000256" key="1">
    <source>
        <dbReference type="ARBA" id="ARBA00004442"/>
    </source>
</evidence>
<organism evidence="9 10">
    <name type="scientific">Pseudoxanthomonas daejeonensis</name>
    <dbReference type="NCBI Taxonomy" id="266062"/>
    <lineage>
        <taxon>Bacteria</taxon>
        <taxon>Pseudomonadati</taxon>
        <taxon>Pseudomonadota</taxon>
        <taxon>Gammaproteobacteria</taxon>
        <taxon>Lysobacterales</taxon>
        <taxon>Lysobacteraceae</taxon>
        <taxon>Pseudoxanthomonas</taxon>
    </lineage>
</organism>
<reference evidence="9 10" key="1">
    <citation type="submission" date="2017-10" db="EMBL/GenBank/DDBJ databases">
        <title>Whole genome sequencing of members of genus Pseudoxanthomonas.</title>
        <authorList>
            <person name="Kumar S."/>
            <person name="Bansal K."/>
            <person name="Kaur A."/>
            <person name="Patil P."/>
            <person name="Sharma S."/>
            <person name="Patil P.B."/>
        </authorList>
    </citation>
    <scope>NUCLEOTIDE SEQUENCE [LARGE SCALE GENOMIC DNA]</scope>
    <source>
        <strain evidence="9 10">DSM 17801</strain>
    </source>
</reference>
<dbReference type="Gene3D" id="2.40.170.20">
    <property type="entry name" value="TonB-dependent receptor, beta-barrel domain"/>
    <property type="match status" value="1"/>
</dbReference>
<feature type="domain" description="TonB-dependent receptor-like beta-barrel" evidence="7">
    <location>
        <begin position="511"/>
        <end position="1013"/>
    </location>
</feature>
<dbReference type="Proteomes" id="UP000788419">
    <property type="component" value="Unassembled WGS sequence"/>
</dbReference>
<feature type="region of interest" description="Disordered" evidence="5">
    <location>
        <begin position="39"/>
        <end position="58"/>
    </location>
</feature>
<dbReference type="NCBIfam" id="TIGR01782">
    <property type="entry name" value="TonB-Xanth-Caul"/>
    <property type="match status" value="1"/>
</dbReference>